<proteinExistence type="predicted"/>
<feature type="compositionally biased region" description="Low complexity" evidence="1">
    <location>
        <begin position="96"/>
        <end position="106"/>
    </location>
</feature>
<feature type="compositionally biased region" description="Acidic residues" evidence="1">
    <location>
        <begin position="121"/>
        <end position="132"/>
    </location>
</feature>
<sequence>MDAKSYTAGLADLRELRDEIRPLERQLKKLLADRDRKIAALGEYEKAKADRLATSAGLSVIDIVALVPRLGPQAPASEPAADNVATESTGDRSEAEAAAQAIKEPAVSAASDLGTPPTPVEEQEPEGQDEESAPGTAASAPTEQASTAQPLQPAGEAPARELPSIPVGADGDRWFRAESNLVSARPNFKQAVRQMAFLDAASGVLVWSGGSARLELGRASVAEILTAVYATVPASIERIYVTGGDPWHRDAARHEWLKDAVAAWLNGPLPEGWQVESSRGKDRQAGHLVHPRNPVGRWQRGDQHTEIRSVGEWFDPEGASPEIVRQAFVELWKALHEKWRDVVLMGSPSQTGRDLWTRTIPERGRWAEGYPVLSQEIRGLLHATAGQGRTELITPPRVPAKVPAWYELDRTFAYARHCSTSPTGVPRRMTRSSFAALSDKEMADVLYSPSHWQVKVTIPERWEHVGLLPAPAPGERSWHYPYEPGQTFVTWAGGAEVNLALRNPIMPWRIEVLDGMVWEKNQRPLQEWSTKLKSVWNHLLRWSTAHGDESMRWAFRLAARAVRSILLYGIGTFAQRPKITTGSVELNKDGSTPEIPDGAHLTGITDTHVTWQRYGGFARDPYAHPEWAAAVWSAARAALLSTHQSVVVGQDEKTGDVKVGKGVPAGALHLPAGSILAFRTDAIYTTVRPDWPYSGQPGDYLLKGALDWEQTTPTSDEEFYTLQKFGRQNLEADGL</sequence>
<feature type="region of interest" description="Disordered" evidence="1">
    <location>
        <begin position="73"/>
        <end position="166"/>
    </location>
</feature>
<gene>
    <name evidence="2" type="ORF">JK359_33320</name>
</gene>
<keyword evidence="3" id="KW-1185">Reference proteome</keyword>
<evidence type="ECO:0000313" key="3">
    <source>
        <dbReference type="Proteomes" id="UP000661858"/>
    </source>
</evidence>
<name>A0A937JTH9_9ACTN</name>
<evidence type="ECO:0000256" key="1">
    <source>
        <dbReference type="SAM" id="MobiDB-lite"/>
    </source>
</evidence>
<dbReference type="RefSeq" id="WP_201843339.1">
    <property type="nucleotide sequence ID" value="NZ_JAERRK010000025.1"/>
</dbReference>
<reference evidence="2" key="1">
    <citation type="submission" date="2021-01" db="EMBL/GenBank/DDBJ databases">
        <title>WGS of actinomycetes isolated from Thailand.</title>
        <authorList>
            <person name="Thawai C."/>
        </authorList>
    </citation>
    <scope>NUCLEOTIDE SEQUENCE</scope>
    <source>
        <strain evidence="2">RCU-197</strain>
    </source>
</reference>
<dbReference type="AlphaFoldDB" id="A0A937JTH9"/>
<feature type="compositionally biased region" description="Polar residues" evidence="1">
    <location>
        <begin position="139"/>
        <end position="150"/>
    </location>
</feature>
<evidence type="ECO:0000313" key="2">
    <source>
        <dbReference type="EMBL" id="MBL1086788.1"/>
    </source>
</evidence>
<dbReference type="Proteomes" id="UP000661858">
    <property type="component" value="Unassembled WGS sequence"/>
</dbReference>
<dbReference type="EMBL" id="JAERRK010000025">
    <property type="protein sequence ID" value="MBL1086788.1"/>
    <property type="molecule type" value="Genomic_DNA"/>
</dbReference>
<protein>
    <submittedName>
        <fullName evidence="2">Mucin-19</fullName>
    </submittedName>
</protein>
<comment type="caution">
    <text evidence="2">The sequence shown here is derived from an EMBL/GenBank/DDBJ whole genome shotgun (WGS) entry which is preliminary data.</text>
</comment>
<accession>A0A937JTH9</accession>
<feature type="region of interest" description="Disordered" evidence="1">
    <location>
        <begin position="275"/>
        <end position="299"/>
    </location>
</feature>
<organism evidence="2 3">
    <name type="scientific">Streptomyces actinomycinicus</name>
    <dbReference type="NCBI Taxonomy" id="1695166"/>
    <lineage>
        <taxon>Bacteria</taxon>
        <taxon>Bacillati</taxon>
        <taxon>Actinomycetota</taxon>
        <taxon>Actinomycetes</taxon>
        <taxon>Kitasatosporales</taxon>
        <taxon>Streptomycetaceae</taxon>
        <taxon>Streptomyces</taxon>
    </lineage>
</organism>